<dbReference type="CDD" id="cd06260">
    <property type="entry name" value="DUF820-like"/>
    <property type="match status" value="1"/>
</dbReference>
<evidence type="ECO:0000313" key="2">
    <source>
        <dbReference type="EMBL" id="USQ75313.1"/>
    </source>
</evidence>
<organism evidence="2 3">
    <name type="scientific">Ornithinimicrobium cryptoxanthini</name>
    <dbReference type="NCBI Taxonomy" id="2934161"/>
    <lineage>
        <taxon>Bacteria</taxon>
        <taxon>Bacillati</taxon>
        <taxon>Actinomycetota</taxon>
        <taxon>Actinomycetes</taxon>
        <taxon>Micrococcales</taxon>
        <taxon>Ornithinimicrobiaceae</taxon>
        <taxon>Ornithinimicrobium</taxon>
    </lineage>
</organism>
<dbReference type="InterPro" id="IPR012296">
    <property type="entry name" value="Nuclease_put_TT1808"/>
</dbReference>
<dbReference type="Gene3D" id="3.90.1570.10">
    <property type="entry name" value="tt1808, chain A"/>
    <property type="match status" value="1"/>
</dbReference>
<dbReference type="Proteomes" id="UP001056535">
    <property type="component" value="Chromosome"/>
</dbReference>
<evidence type="ECO:0000313" key="3">
    <source>
        <dbReference type="Proteomes" id="UP001056535"/>
    </source>
</evidence>
<name>A0ABY4YEW2_9MICO</name>
<dbReference type="PANTHER" id="PTHR35400:SF3">
    <property type="entry name" value="SLL1072 PROTEIN"/>
    <property type="match status" value="1"/>
</dbReference>
<dbReference type="Pfam" id="PF05685">
    <property type="entry name" value="Uma2"/>
    <property type="match status" value="1"/>
</dbReference>
<keyword evidence="2" id="KW-0547">Nucleotide-binding</keyword>
<sequence length="190" mass="20644">MPTLTGPGRDYRLSRAGFEDFRDGRRDHARYELLDGEVLVTPAPSTAHQRAIMGLALVLGPVLPHGMELLGAPYDVLLDDIAEGDTTLQPDLLIARTADLTDANLPAAPVLVVEVLSPSTWRRDLGPKRDAYAAAGVEHYWVIAPDTPSLTAYRLDVEGAYREEAYVAGDERWTTTAPVQLDLSPAELVG</sequence>
<dbReference type="GO" id="GO:0004519">
    <property type="term" value="F:endonuclease activity"/>
    <property type="evidence" value="ECO:0007669"/>
    <property type="project" value="UniProtKB-KW"/>
</dbReference>
<keyword evidence="2" id="KW-0255">Endonuclease</keyword>
<proteinExistence type="predicted"/>
<dbReference type="GO" id="GO:0004386">
    <property type="term" value="F:helicase activity"/>
    <property type="evidence" value="ECO:0007669"/>
    <property type="project" value="UniProtKB-KW"/>
</dbReference>
<keyword evidence="2" id="KW-0378">Hydrolase</keyword>
<keyword evidence="2" id="KW-0067">ATP-binding</keyword>
<keyword evidence="2" id="KW-0540">Nuclease</keyword>
<reference evidence="2" key="1">
    <citation type="submission" date="2022-06" db="EMBL/GenBank/DDBJ databases">
        <title>Ornithinimicrobium JY.X270.</title>
        <authorList>
            <person name="Huang Y."/>
        </authorList>
    </citation>
    <scope>NUCLEOTIDE SEQUENCE</scope>
    <source>
        <strain evidence="2">JY.X270</strain>
    </source>
</reference>
<accession>A0ABY4YEW2</accession>
<dbReference type="RefSeq" id="WP_252619600.1">
    <property type="nucleotide sequence ID" value="NZ_CP099490.1"/>
</dbReference>
<dbReference type="SUPFAM" id="SSF52980">
    <property type="entry name" value="Restriction endonuclease-like"/>
    <property type="match status" value="1"/>
</dbReference>
<dbReference type="EMBL" id="CP099490">
    <property type="protein sequence ID" value="USQ75313.1"/>
    <property type="molecule type" value="Genomic_DNA"/>
</dbReference>
<dbReference type="InterPro" id="IPR008538">
    <property type="entry name" value="Uma2"/>
</dbReference>
<keyword evidence="3" id="KW-1185">Reference proteome</keyword>
<evidence type="ECO:0000259" key="1">
    <source>
        <dbReference type="Pfam" id="PF05685"/>
    </source>
</evidence>
<dbReference type="PANTHER" id="PTHR35400">
    <property type="entry name" value="SLR1083 PROTEIN"/>
    <property type="match status" value="1"/>
</dbReference>
<gene>
    <name evidence="2" type="ORF">NF557_11855</name>
</gene>
<dbReference type="InterPro" id="IPR011335">
    <property type="entry name" value="Restrct_endonuc-II-like"/>
</dbReference>
<keyword evidence="2" id="KW-0347">Helicase</keyword>
<feature type="domain" description="Putative restriction endonuclease" evidence="1">
    <location>
        <begin position="24"/>
        <end position="180"/>
    </location>
</feature>
<protein>
    <submittedName>
        <fullName evidence="2">Uma2 family endonuclease</fullName>
    </submittedName>
</protein>